<keyword evidence="2" id="KW-1185">Reference proteome</keyword>
<evidence type="ECO:0000313" key="1">
    <source>
        <dbReference type="EMBL" id="RNA30051.1"/>
    </source>
</evidence>
<gene>
    <name evidence="1" type="ORF">BpHYR1_011602</name>
</gene>
<comment type="caution">
    <text evidence="1">The sequence shown here is derived from an EMBL/GenBank/DDBJ whole genome shotgun (WGS) entry which is preliminary data.</text>
</comment>
<name>A0A3M7S2P1_BRAPC</name>
<dbReference type="Proteomes" id="UP000276133">
    <property type="component" value="Unassembled WGS sequence"/>
</dbReference>
<organism evidence="1 2">
    <name type="scientific">Brachionus plicatilis</name>
    <name type="common">Marine rotifer</name>
    <name type="synonym">Brachionus muelleri</name>
    <dbReference type="NCBI Taxonomy" id="10195"/>
    <lineage>
        <taxon>Eukaryota</taxon>
        <taxon>Metazoa</taxon>
        <taxon>Spiralia</taxon>
        <taxon>Gnathifera</taxon>
        <taxon>Rotifera</taxon>
        <taxon>Eurotatoria</taxon>
        <taxon>Monogononta</taxon>
        <taxon>Pseudotrocha</taxon>
        <taxon>Ploima</taxon>
        <taxon>Brachionidae</taxon>
        <taxon>Brachionus</taxon>
    </lineage>
</organism>
<dbReference type="EMBL" id="REGN01002135">
    <property type="protein sequence ID" value="RNA30051.1"/>
    <property type="molecule type" value="Genomic_DNA"/>
</dbReference>
<reference evidence="1 2" key="1">
    <citation type="journal article" date="2018" name="Sci. Rep.">
        <title>Genomic signatures of local adaptation to the degree of environmental predictability in rotifers.</title>
        <authorList>
            <person name="Franch-Gras L."/>
            <person name="Hahn C."/>
            <person name="Garcia-Roger E.M."/>
            <person name="Carmona M.J."/>
            <person name="Serra M."/>
            <person name="Gomez A."/>
        </authorList>
    </citation>
    <scope>NUCLEOTIDE SEQUENCE [LARGE SCALE GENOMIC DNA]</scope>
    <source>
        <strain evidence="1">HYR1</strain>
    </source>
</reference>
<accession>A0A3M7S2P1</accession>
<evidence type="ECO:0000313" key="2">
    <source>
        <dbReference type="Proteomes" id="UP000276133"/>
    </source>
</evidence>
<protein>
    <submittedName>
        <fullName evidence="1">Uncharacterized protein</fullName>
    </submittedName>
</protein>
<dbReference type="AlphaFoldDB" id="A0A3M7S2P1"/>
<sequence>MSVQNSDLEVLLIQKLGAEAVFSYEKKIARQFKPNPKKCKDKIRYLVDKTGKQLINEGDIPGKKVKYKSKYDLYLKIRDLIQKYENYNTNFFNMTIM</sequence>
<proteinExistence type="predicted"/>